<evidence type="ECO:0000259" key="3">
    <source>
        <dbReference type="PROSITE" id="PS01031"/>
    </source>
</evidence>
<dbReference type="Proteomes" id="UP000054166">
    <property type="component" value="Unassembled WGS sequence"/>
</dbReference>
<name>A0A0C3C0G3_PILCF</name>
<feature type="domain" description="SHSP" evidence="3">
    <location>
        <begin position="42"/>
        <end position="162"/>
    </location>
</feature>
<dbReference type="CDD" id="cd06464">
    <property type="entry name" value="ACD_sHsps-like"/>
    <property type="match status" value="1"/>
</dbReference>
<keyword evidence="5" id="KW-1185">Reference proteome</keyword>
<dbReference type="STRING" id="765440.A0A0C3C0G3"/>
<dbReference type="Pfam" id="PF00011">
    <property type="entry name" value="HSP20"/>
    <property type="match status" value="1"/>
</dbReference>
<reference evidence="4 5" key="1">
    <citation type="submission" date="2014-04" db="EMBL/GenBank/DDBJ databases">
        <authorList>
            <consortium name="DOE Joint Genome Institute"/>
            <person name="Kuo A."/>
            <person name="Tarkka M."/>
            <person name="Buscot F."/>
            <person name="Kohler A."/>
            <person name="Nagy L.G."/>
            <person name="Floudas D."/>
            <person name="Copeland A."/>
            <person name="Barry K.W."/>
            <person name="Cichocki N."/>
            <person name="Veneault-Fourrey C."/>
            <person name="LaButti K."/>
            <person name="Lindquist E.A."/>
            <person name="Lipzen A."/>
            <person name="Lundell T."/>
            <person name="Morin E."/>
            <person name="Murat C."/>
            <person name="Sun H."/>
            <person name="Tunlid A."/>
            <person name="Henrissat B."/>
            <person name="Grigoriev I.V."/>
            <person name="Hibbett D.S."/>
            <person name="Martin F."/>
            <person name="Nordberg H.P."/>
            <person name="Cantor M.N."/>
            <person name="Hua S.X."/>
        </authorList>
    </citation>
    <scope>NUCLEOTIDE SEQUENCE [LARGE SCALE GENOMIC DNA]</scope>
    <source>
        <strain evidence="4 5">F 1598</strain>
    </source>
</reference>
<dbReference type="InterPro" id="IPR002068">
    <property type="entry name" value="A-crystallin/Hsp20_dom"/>
</dbReference>
<comment type="similarity">
    <text evidence="1 2">Belongs to the small heat shock protein (HSP20) family.</text>
</comment>
<evidence type="ECO:0000256" key="1">
    <source>
        <dbReference type="PROSITE-ProRule" id="PRU00285"/>
    </source>
</evidence>
<dbReference type="Gene3D" id="2.60.40.790">
    <property type="match status" value="1"/>
</dbReference>
<evidence type="ECO:0000256" key="2">
    <source>
        <dbReference type="RuleBase" id="RU003616"/>
    </source>
</evidence>
<dbReference type="InParanoid" id="A0A0C3C0G3"/>
<protein>
    <recommendedName>
        <fullName evidence="3">SHSP domain-containing protein</fullName>
    </recommendedName>
</protein>
<proteinExistence type="inferred from homology"/>
<reference evidence="5" key="2">
    <citation type="submission" date="2015-01" db="EMBL/GenBank/DDBJ databases">
        <title>Evolutionary Origins and Diversification of the Mycorrhizal Mutualists.</title>
        <authorList>
            <consortium name="DOE Joint Genome Institute"/>
            <consortium name="Mycorrhizal Genomics Consortium"/>
            <person name="Kohler A."/>
            <person name="Kuo A."/>
            <person name="Nagy L.G."/>
            <person name="Floudas D."/>
            <person name="Copeland A."/>
            <person name="Barry K.W."/>
            <person name="Cichocki N."/>
            <person name="Veneault-Fourrey C."/>
            <person name="LaButti K."/>
            <person name="Lindquist E.A."/>
            <person name="Lipzen A."/>
            <person name="Lundell T."/>
            <person name="Morin E."/>
            <person name="Murat C."/>
            <person name="Riley R."/>
            <person name="Ohm R."/>
            <person name="Sun H."/>
            <person name="Tunlid A."/>
            <person name="Henrissat B."/>
            <person name="Grigoriev I.V."/>
            <person name="Hibbett D.S."/>
            <person name="Martin F."/>
        </authorList>
    </citation>
    <scope>NUCLEOTIDE SEQUENCE [LARGE SCALE GENOMIC DNA]</scope>
    <source>
        <strain evidence="5">F 1598</strain>
    </source>
</reference>
<dbReference type="InterPro" id="IPR008978">
    <property type="entry name" value="HSP20-like_chaperone"/>
</dbReference>
<dbReference type="AlphaFoldDB" id="A0A0C3C0G3"/>
<organism evidence="4 5">
    <name type="scientific">Piloderma croceum (strain F 1598)</name>
    <dbReference type="NCBI Taxonomy" id="765440"/>
    <lineage>
        <taxon>Eukaryota</taxon>
        <taxon>Fungi</taxon>
        <taxon>Dikarya</taxon>
        <taxon>Basidiomycota</taxon>
        <taxon>Agaricomycotina</taxon>
        <taxon>Agaricomycetes</taxon>
        <taxon>Agaricomycetidae</taxon>
        <taxon>Atheliales</taxon>
        <taxon>Atheliaceae</taxon>
        <taxon>Piloderma</taxon>
    </lineage>
</organism>
<accession>A0A0C3C0G3</accession>
<sequence>MHSQRQQDFFRRLDRALATRYVHEYLGLQRERRSRIAPNDNQTPVLWQPRLQVSDDPQSTRISATLELPGLQKEDLSIDREGDRLIVSGERRSPVPEDSALAAAKYPIQEFKYGKYRRVINLSPGTQGSTLSFTLKDGLLVVTWPRTPAVPAVSPALERNRTEQQRSPTHG</sequence>
<dbReference type="EMBL" id="KN832970">
    <property type="protein sequence ID" value="KIM92323.1"/>
    <property type="molecule type" value="Genomic_DNA"/>
</dbReference>
<evidence type="ECO:0000313" key="5">
    <source>
        <dbReference type="Proteomes" id="UP000054166"/>
    </source>
</evidence>
<dbReference type="PROSITE" id="PS01031">
    <property type="entry name" value="SHSP"/>
    <property type="match status" value="1"/>
</dbReference>
<dbReference type="SUPFAM" id="SSF49764">
    <property type="entry name" value="HSP20-like chaperones"/>
    <property type="match status" value="1"/>
</dbReference>
<dbReference type="OrthoDB" id="1431247at2759"/>
<evidence type="ECO:0000313" key="4">
    <source>
        <dbReference type="EMBL" id="KIM92323.1"/>
    </source>
</evidence>
<dbReference type="HOGENOM" id="CLU_046737_7_1_1"/>
<gene>
    <name evidence="4" type="ORF">PILCRDRAFT_810363</name>
</gene>